<evidence type="ECO:0000313" key="4">
    <source>
        <dbReference type="Proteomes" id="UP000806542"/>
    </source>
</evidence>
<keyword evidence="4" id="KW-1185">Reference proteome</keyword>
<feature type="chain" id="PRO_5038658516" description="Lipoprotein" evidence="2">
    <location>
        <begin position="25"/>
        <end position="252"/>
    </location>
</feature>
<evidence type="ECO:0000256" key="1">
    <source>
        <dbReference type="SAM" id="MobiDB-lite"/>
    </source>
</evidence>
<dbReference type="Proteomes" id="UP000806542">
    <property type="component" value="Unassembled WGS sequence"/>
</dbReference>
<organism evidence="3 4">
    <name type="scientific">Ructibacterium gallinarum</name>
    <dbReference type="NCBI Taxonomy" id="2779355"/>
    <lineage>
        <taxon>Bacteria</taxon>
        <taxon>Bacillati</taxon>
        <taxon>Bacillota</taxon>
        <taxon>Clostridia</taxon>
        <taxon>Eubacteriales</taxon>
        <taxon>Oscillospiraceae</taxon>
        <taxon>Ructibacterium</taxon>
    </lineage>
</organism>
<evidence type="ECO:0000256" key="2">
    <source>
        <dbReference type="SAM" id="SignalP"/>
    </source>
</evidence>
<proteinExistence type="predicted"/>
<reference evidence="3" key="1">
    <citation type="submission" date="2020-10" db="EMBL/GenBank/DDBJ databases">
        <title>ChiBAC.</title>
        <authorList>
            <person name="Zenner C."/>
            <person name="Hitch T.C.A."/>
            <person name="Clavel T."/>
        </authorList>
    </citation>
    <scope>NUCLEOTIDE SEQUENCE</scope>
    <source>
        <strain evidence="3">DSM 107454</strain>
    </source>
</reference>
<gene>
    <name evidence="3" type="ORF">INF28_05575</name>
</gene>
<protein>
    <recommendedName>
        <fullName evidence="5">Lipoprotein</fullName>
    </recommendedName>
</protein>
<keyword evidence="2" id="KW-0732">Signal</keyword>
<accession>A0A9D5LXU7</accession>
<feature type="region of interest" description="Disordered" evidence="1">
    <location>
        <begin position="28"/>
        <end position="60"/>
    </location>
</feature>
<dbReference type="RefSeq" id="WP_226392482.1">
    <property type="nucleotide sequence ID" value="NZ_JADCKB010000009.1"/>
</dbReference>
<sequence>MKEKQICVLLLAAAVLAASLTGCGKEKTLSSTGDNIVPKASAQADSQQEENSEDSTTSPDANYEVQLDERSEETKYQYGMDDLSLVDTVSGQKISIGMNEVEVEAIAGTPISTDRNYRVYEGVVVSYTDDLKVNALIVSSGQFTDASQAVRYKSSRGVGLNTSFDDFVKAYGDQYNQRTEGSTEDGTPSETPANAIRYFKLDGKKVEYLGTSLTDDMKKDGTENIYMQDFMFDKENNQVTTMRVSALDAVGR</sequence>
<comment type="caution">
    <text evidence="3">The sequence shown here is derived from an EMBL/GenBank/DDBJ whole genome shotgun (WGS) entry which is preliminary data.</text>
</comment>
<evidence type="ECO:0008006" key="5">
    <source>
        <dbReference type="Google" id="ProtNLM"/>
    </source>
</evidence>
<name>A0A9D5LXU7_9FIRM</name>
<dbReference type="AlphaFoldDB" id="A0A9D5LXU7"/>
<dbReference type="PROSITE" id="PS51257">
    <property type="entry name" value="PROKAR_LIPOPROTEIN"/>
    <property type="match status" value="1"/>
</dbReference>
<evidence type="ECO:0000313" key="3">
    <source>
        <dbReference type="EMBL" id="MBE5039931.1"/>
    </source>
</evidence>
<dbReference type="EMBL" id="JADCKB010000009">
    <property type="protein sequence ID" value="MBE5039931.1"/>
    <property type="molecule type" value="Genomic_DNA"/>
</dbReference>
<feature type="signal peptide" evidence="2">
    <location>
        <begin position="1"/>
        <end position="24"/>
    </location>
</feature>